<feature type="domain" description="Myb-like" evidence="5">
    <location>
        <begin position="1"/>
        <end position="51"/>
    </location>
</feature>
<evidence type="ECO:0000259" key="5">
    <source>
        <dbReference type="PROSITE" id="PS50090"/>
    </source>
</evidence>
<dbReference type="SMART" id="SM00717">
    <property type="entry name" value="SANT"/>
    <property type="match status" value="2"/>
</dbReference>
<dbReference type="SUPFAM" id="SSF46689">
    <property type="entry name" value="Homeodomain-like"/>
    <property type="match status" value="1"/>
</dbReference>
<evidence type="ECO:0000313" key="8">
    <source>
        <dbReference type="EMBL" id="KAK8880953.1"/>
    </source>
</evidence>
<evidence type="ECO:0008006" key="10">
    <source>
        <dbReference type="Google" id="ProtNLM"/>
    </source>
</evidence>
<dbReference type="PROSITE" id="PS51294">
    <property type="entry name" value="HTH_MYB"/>
    <property type="match status" value="2"/>
</dbReference>
<keyword evidence="9" id="KW-1185">Reference proteome</keyword>
<accession>A0ABR2GJ30</accession>
<reference evidence="7 9" key="1">
    <citation type="submission" date="2024-04" db="EMBL/GenBank/DDBJ databases">
        <title>Tritrichomonas musculus Genome.</title>
        <authorList>
            <person name="Alves-Ferreira E."/>
            <person name="Grigg M."/>
            <person name="Lorenzi H."/>
            <person name="Galac M."/>
        </authorList>
    </citation>
    <scope>NUCLEOTIDE SEQUENCE [LARGE SCALE GENOMIC DNA]</scope>
    <source>
        <strain evidence="7 9">EAF2021</strain>
    </source>
</reference>
<dbReference type="InterPro" id="IPR051575">
    <property type="entry name" value="Myb-like_DNA-bd"/>
</dbReference>
<protein>
    <recommendedName>
        <fullName evidence="10">Myb-like DNA-binding domain containing protein</fullName>
    </recommendedName>
</protein>
<evidence type="ECO:0000313" key="9">
    <source>
        <dbReference type="Proteomes" id="UP001470230"/>
    </source>
</evidence>
<dbReference type="InterPro" id="IPR017930">
    <property type="entry name" value="Myb_dom"/>
</dbReference>
<dbReference type="Pfam" id="PF00249">
    <property type="entry name" value="Myb_DNA-binding"/>
    <property type="match status" value="2"/>
</dbReference>
<feature type="domain" description="Myb-like" evidence="5">
    <location>
        <begin position="52"/>
        <end position="102"/>
    </location>
</feature>
<evidence type="ECO:0000256" key="1">
    <source>
        <dbReference type="ARBA" id="ARBA00023015"/>
    </source>
</evidence>
<dbReference type="PROSITE" id="PS50090">
    <property type="entry name" value="MYB_LIKE"/>
    <property type="match status" value="2"/>
</dbReference>
<evidence type="ECO:0000256" key="3">
    <source>
        <dbReference type="ARBA" id="ARBA00023163"/>
    </source>
</evidence>
<keyword evidence="1" id="KW-0805">Transcription regulation</keyword>
<dbReference type="InterPro" id="IPR001005">
    <property type="entry name" value="SANT/Myb"/>
</dbReference>
<dbReference type="EMBL" id="JAPFFF010000595">
    <property type="protein sequence ID" value="KAK8833920.1"/>
    <property type="molecule type" value="Genomic_DNA"/>
</dbReference>
<evidence type="ECO:0000313" key="7">
    <source>
        <dbReference type="EMBL" id="KAK8833920.1"/>
    </source>
</evidence>
<proteinExistence type="predicted"/>
<dbReference type="InterPro" id="IPR009057">
    <property type="entry name" value="Homeodomain-like_sf"/>
</dbReference>
<evidence type="ECO:0000256" key="2">
    <source>
        <dbReference type="ARBA" id="ARBA00023125"/>
    </source>
</evidence>
<comment type="caution">
    <text evidence="7">The sequence shown here is derived from an EMBL/GenBank/DDBJ whole genome shotgun (WGS) entry which is preliminary data.</text>
</comment>
<dbReference type="PANTHER" id="PTHR46621">
    <property type="entry name" value="SNRNA-ACTIVATING PROTEIN COMPLEX SUBUNIT 4"/>
    <property type="match status" value="1"/>
</dbReference>
<dbReference type="Proteomes" id="UP001470230">
    <property type="component" value="Unassembled WGS sequence"/>
</dbReference>
<evidence type="ECO:0000256" key="4">
    <source>
        <dbReference type="ARBA" id="ARBA00023242"/>
    </source>
</evidence>
<feature type="domain" description="HTH myb-type" evidence="6">
    <location>
        <begin position="1"/>
        <end position="55"/>
    </location>
</feature>
<feature type="domain" description="HTH myb-type" evidence="6">
    <location>
        <begin position="56"/>
        <end position="106"/>
    </location>
</feature>
<keyword evidence="2" id="KW-0238">DNA-binding</keyword>
<gene>
    <name evidence="8" type="ORF">M9Y10_003659</name>
    <name evidence="7" type="ORF">M9Y10_039785</name>
</gene>
<evidence type="ECO:0000259" key="6">
    <source>
        <dbReference type="PROSITE" id="PS51294"/>
    </source>
</evidence>
<sequence length="182" mass="21975">MKRTKRIPFTEKENKLIKKMVKKVGKDWEEISKFIPGRTPKQIHDRYINYLRDGLKKDPWTSEEDEILINMYQKIGNKWSKMIKKLPGRSGNDIKNRWHKHLCKNNFLSSKNNDVSVTLINSNDDLKMNKINQKNIIQTDEKKNINEKFMDEDSKNMDSIFNFNFQEFFNELEFQNADFYWN</sequence>
<name>A0ABR2GJ30_9EUKA</name>
<dbReference type="EMBL" id="JAPFFF010000010">
    <property type="protein sequence ID" value="KAK8880953.1"/>
    <property type="molecule type" value="Genomic_DNA"/>
</dbReference>
<organism evidence="7 9">
    <name type="scientific">Tritrichomonas musculus</name>
    <dbReference type="NCBI Taxonomy" id="1915356"/>
    <lineage>
        <taxon>Eukaryota</taxon>
        <taxon>Metamonada</taxon>
        <taxon>Parabasalia</taxon>
        <taxon>Tritrichomonadida</taxon>
        <taxon>Tritrichomonadidae</taxon>
        <taxon>Tritrichomonas</taxon>
    </lineage>
</organism>
<keyword evidence="3" id="KW-0804">Transcription</keyword>
<dbReference type="Gene3D" id="1.10.10.60">
    <property type="entry name" value="Homeodomain-like"/>
    <property type="match status" value="2"/>
</dbReference>
<dbReference type="CDD" id="cd00167">
    <property type="entry name" value="SANT"/>
    <property type="match status" value="2"/>
</dbReference>
<dbReference type="PANTHER" id="PTHR46621:SF1">
    <property type="entry name" value="SNRNA-ACTIVATING PROTEIN COMPLEX SUBUNIT 4"/>
    <property type="match status" value="1"/>
</dbReference>
<keyword evidence="4" id="KW-0539">Nucleus</keyword>